<dbReference type="InterPro" id="IPR001296">
    <property type="entry name" value="Glyco_trans_1"/>
</dbReference>
<dbReference type="PANTHER" id="PTHR46660">
    <property type="match status" value="1"/>
</dbReference>
<evidence type="ECO:0000313" key="3">
    <source>
        <dbReference type="Proteomes" id="UP000180175"/>
    </source>
</evidence>
<keyword evidence="2" id="KW-0808">Transferase</keyword>
<organism evidence="2 3">
    <name type="scientific">Anaerobacillus isosaccharinicus</name>
    <dbReference type="NCBI Taxonomy" id="1532552"/>
    <lineage>
        <taxon>Bacteria</taxon>
        <taxon>Bacillati</taxon>
        <taxon>Bacillota</taxon>
        <taxon>Bacilli</taxon>
        <taxon>Bacillales</taxon>
        <taxon>Bacillaceae</taxon>
        <taxon>Anaerobacillus</taxon>
    </lineage>
</organism>
<sequence>MDTRKIIDDLLGVSLSFLTPYYKQGRGNATTARRIMTGLGQTEMNTNVVAYDEQSFSRDLVETIKKSDLLHVLHFRRFAEWLEKNDYQVEKPYVITSGGTDVNIDIFSSEYKEKIGQVLRNATAITVFSDDAKQKLAEVYPEVTEKVHIVKQSVWFPHDASSNSTVSFAEVGPNILLPAGLRPVKDVLFVLPALVKLKEQFPSLTFTILGAPLEKSVVKAVRQAQEKYPWIDYFEEVALEEMEGVYLQSDIIINTSLSEGQSSALLEAMFLGKPVVARNNGGNQSIVTHDKTGFLFENVNEFYEQIKLLLTKDEIKEGIALNGRKYVEEHHSLNEEIESYLNLYLQILK</sequence>
<dbReference type="EC" id="2.4.-.-" evidence="2"/>
<dbReference type="CDD" id="cd03801">
    <property type="entry name" value="GT4_PimA-like"/>
    <property type="match status" value="1"/>
</dbReference>
<accession>A0A7S7L5F1</accession>
<keyword evidence="2" id="KW-0328">Glycosyltransferase</keyword>
<dbReference type="SUPFAM" id="SSF53756">
    <property type="entry name" value="UDP-Glycosyltransferase/glycogen phosphorylase"/>
    <property type="match status" value="1"/>
</dbReference>
<gene>
    <name evidence="2" type="ORF">AWH56_018970</name>
</gene>
<dbReference type="Pfam" id="PF00534">
    <property type="entry name" value="Glycos_transf_1"/>
    <property type="match status" value="1"/>
</dbReference>
<dbReference type="AlphaFoldDB" id="A0A7S7L5F1"/>
<protein>
    <submittedName>
        <fullName evidence="2">Glycosyltransferase</fullName>
        <ecNumber evidence="2">2.4.-.-</ecNumber>
    </submittedName>
</protein>
<dbReference type="PANTHER" id="PTHR46660:SF2">
    <property type="entry name" value="GLYCOSYLTRANSFERASE 1 DOMAIN-CONTAINING PROTEIN 1"/>
    <property type="match status" value="1"/>
</dbReference>
<dbReference type="EMBL" id="CP063356">
    <property type="protein sequence ID" value="QOY34786.1"/>
    <property type="molecule type" value="Genomic_DNA"/>
</dbReference>
<proteinExistence type="predicted"/>
<name>A0A7S7L5F1_9BACI</name>
<dbReference type="Gene3D" id="3.40.50.2000">
    <property type="entry name" value="Glycogen Phosphorylase B"/>
    <property type="match status" value="2"/>
</dbReference>
<reference evidence="2 3" key="2">
    <citation type="journal article" date="2019" name="Int. J. Syst. Evol. Microbiol.">
        <title>Anaerobacillus isosaccharinicus sp. nov., an alkaliphilic bacterium which degrades isosaccharinic acid.</title>
        <authorList>
            <person name="Bassil N.M."/>
            <person name="Lloyd J.R."/>
        </authorList>
    </citation>
    <scope>NUCLEOTIDE SEQUENCE [LARGE SCALE GENOMIC DNA]</scope>
    <source>
        <strain evidence="2 3">NB2006</strain>
    </source>
</reference>
<reference evidence="2 3" key="1">
    <citation type="journal article" date="2017" name="Genome Announc.">
        <title>Draft Genome Sequences of Four Alkaliphilic Bacteria Belonging to the Anaerobacillus Genus.</title>
        <authorList>
            <person name="Bassil N.M."/>
            <person name="Lloyd J.R."/>
        </authorList>
    </citation>
    <scope>NUCLEOTIDE SEQUENCE [LARGE SCALE GENOMIC DNA]</scope>
    <source>
        <strain evidence="2 3">NB2006</strain>
    </source>
</reference>
<evidence type="ECO:0000313" key="2">
    <source>
        <dbReference type="EMBL" id="QOY34786.1"/>
    </source>
</evidence>
<evidence type="ECO:0000259" key="1">
    <source>
        <dbReference type="Pfam" id="PF00534"/>
    </source>
</evidence>
<dbReference type="RefSeq" id="WP_182081008.1">
    <property type="nucleotide sequence ID" value="NZ_CP063356.2"/>
</dbReference>
<dbReference type="KEGG" id="aia:AWH56_018970"/>
<dbReference type="InterPro" id="IPR052622">
    <property type="entry name" value="Glycosyltransferase_G1"/>
</dbReference>
<feature type="domain" description="Glycosyl transferase family 1" evidence="1">
    <location>
        <begin position="175"/>
        <end position="325"/>
    </location>
</feature>
<keyword evidence="3" id="KW-1185">Reference proteome</keyword>
<dbReference type="GO" id="GO:0016757">
    <property type="term" value="F:glycosyltransferase activity"/>
    <property type="evidence" value="ECO:0007669"/>
    <property type="project" value="InterPro"/>
</dbReference>
<dbReference type="Proteomes" id="UP000180175">
    <property type="component" value="Chromosome"/>
</dbReference>